<dbReference type="InterPro" id="IPR029058">
    <property type="entry name" value="AB_hydrolase_fold"/>
</dbReference>
<dbReference type="PANTHER" id="PTHR11010:SF117">
    <property type="entry name" value="SERINE PROTEASE 16"/>
    <property type="match status" value="1"/>
</dbReference>
<accession>A0A016SWL7</accession>
<keyword evidence="8" id="KW-1185">Reference proteome</keyword>
<keyword evidence="3" id="KW-0732">Signal</keyword>
<dbReference type="GO" id="GO:0070008">
    <property type="term" value="F:serine-type exopeptidase activity"/>
    <property type="evidence" value="ECO:0007669"/>
    <property type="project" value="InterPro"/>
</dbReference>
<dbReference type="PANTHER" id="PTHR11010">
    <property type="entry name" value="PROTEASE S28 PRO-X CARBOXYPEPTIDASE-RELATED"/>
    <property type="match status" value="1"/>
</dbReference>
<evidence type="ECO:0000256" key="5">
    <source>
        <dbReference type="ARBA" id="ARBA00023180"/>
    </source>
</evidence>
<keyword evidence="2" id="KW-0645">Protease</keyword>
<evidence type="ECO:0000313" key="8">
    <source>
        <dbReference type="Proteomes" id="UP000024635"/>
    </source>
</evidence>
<comment type="caution">
    <text evidence="7">The sequence shown here is derived from an EMBL/GenBank/DDBJ whole genome shotgun (WGS) entry which is preliminary data.</text>
</comment>
<dbReference type="GO" id="GO:0006508">
    <property type="term" value="P:proteolysis"/>
    <property type="evidence" value="ECO:0007669"/>
    <property type="project" value="UniProtKB-KW"/>
</dbReference>
<evidence type="ECO:0000256" key="3">
    <source>
        <dbReference type="ARBA" id="ARBA00022729"/>
    </source>
</evidence>
<dbReference type="InterPro" id="IPR008758">
    <property type="entry name" value="Peptidase_S28"/>
</dbReference>
<reference evidence="8" key="1">
    <citation type="journal article" date="2015" name="Nat. Genet.">
        <title>The genome and transcriptome of the zoonotic hookworm Ancylostoma ceylanicum identify infection-specific gene families.</title>
        <authorList>
            <person name="Schwarz E.M."/>
            <person name="Hu Y."/>
            <person name="Antoshechkin I."/>
            <person name="Miller M.M."/>
            <person name="Sternberg P.W."/>
            <person name="Aroian R.V."/>
        </authorList>
    </citation>
    <scope>NUCLEOTIDE SEQUENCE</scope>
    <source>
        <strain evidence="8">HY135</strain>
    </source>
</reference>
<dbReference type="Gene3D" id="1.20.120.980">
    <property type="entry name" value="Serine carboxypeptidase S28, SKS domain"/>
    <property type="match status" value="2"/>
</dbReference>
<dbReference type="OrthoDB" id="5860615at2759"/>
<dbReference type="EMBL" id="JARK01001503">
    <property type="protein sequence ID" value="EYB94817.1"/>
    <property type="molecule type" value="Genomic_DNA"/>
</dbReference>
<evidence type="ECO:0000256" key="4">
    <source>
        <dbReference type="ARBA" id="ARBA00022801"/>
    </source>
</evidence>
<organism evidence="7 8">
    <name type="scientific">Ancylostoma ceylanicum</name>
    <dbReference type="NCBI Taxonomy" id="53326"/>
    <lineage>
        <taxon>Eukaryota</taxon>
        <taxon>Metazoa</taxon>
        <taxon>Ecdysozoa</taxon>
        <taxon>Nematoda</taxon>
        <taxon>Chromadorea</taxon>
        <taxon>Rhabditida</taxon>
        <taxon>Rhabditina</taxon>
        <taxon>Rhabditomorpha</taxon>
        <taxon>Strongyloidea</taxon>
        <taxon>Ancylostomatidae</taxon>
        <taxon>Ancylostomatinae</taxon>
        <taxon>Ancylostoma</taxon>
    </lineage>
</organism>
<dbReference type="GO" id="GO:0008239">
    <property type="term" value="F:dipeptidyl-peptidase activity"/>
    <property type="evidence" value="ECO:0007669"/>
    <property type="project" value="TreeGrafter"/>
</dbReference>
<sequence length="1150" mass="130795">MRVFEAVENVYRFSMLCSSDKGRGLVNEEDGREARCLTASVFTGAMTKCALLFALLVQIWAAHSWQPKFHLGRAMFGMQTDDERFTMRNPDKELNLPKLSDAKEEYFDQKLDHFDGSSQQTWRQRYYHNFQYTSGSNNIKTVFLRLGGEGPLRMSTVSNEATPMMTLAKEHGAAVFALEHRFYGASRPTPNQSVKNLKYLSSRQALKDVAYFIQEMNKKYKLEGARWVTFGGSYSGALSLWFRQQYPELVVGAVGSSAPLDAEFDFWGYLEVVEDALRTQHSNDCAENVRKGFKEIRELMKTKEGRDQLSEIFKLKAPLSGLELSYNDIQYFYMVLYENFQMATQYNEVNVNPFNNAFGIKHVCDIMTKGNDDPIKKIQAVNVYMADLRGGFEHTDNSYEDMVNYLGREEFDGENFDSGARSWTWQTCTEFGYYQTTDGGPNGIFVNFSVFVNMCTDVFGKKFHANYTYTAILATQAHYGGVEGFKATNVVIPNGSVDPWHRLGKLASDVASVVTYLMKGTAHCAEMSPPGPNDKPDLKKVREIIKQNIAKWLKEPRSQLPANTKPLMKPVMRRARTTYPKQEEGTAEEPILLSQMKFPSWTRHRRTFVGRPPQGFVNPPRNVTQEEFEPQFITQPFDHFNPNDQRTFRQKYYENNKWARLGGPVFLYIGGESPLNSGFVKGYNIYYQHLAVVMGATVFALEHRYYGDSIVGGTAEDPNPDLTYLSSWQMIHDVANFIETMNAKMETKSKWILFGGSYSANLALWFRSAFPDLVNGAVGSSAPVEAKFDFYEYMEAAEKSFIKYQPQCAARIAEGFEEMHRLVLTKAGRKQLTDTFRLVPPWNENSIVSDEDIQYFFQTIYSVFGAAAQQDFRYQVCTEMVFSGATALQNVARVNELFNGEWQGQYFNGTESSYTDFVAFLKTAHKYGPVAASMKLWIWQTCTEFGYFQSTDSGYNIFGSPTPVNLYTRTCLDVFGDKYKAVNIEKNVRATNKLYGGRDHYKGSNALATNGNVDPWHALGMYKAKDKSVVTFLMDDVAHCADIFQPQIVHFDIIVAQSLMDKLVKEWLSQEMSPRPTTKQVTSTPRPTTEGMSSTLQPTRNPTRGTSISAEVCHFFLMTTVTTKLEVILSTWNMHSFLIWGLNTGEICIC</sequence>
<evidence type="ECO:0000256" key="6">
    <source>
        <dbReference type="SAM" id="MobiDB-lite"/>
    </source>
</evidence>
<keyword evidence="5" id="KW-0325">Glycoprotein</keyword>
<dbReference type="AlphaFoldDB" id="A0A016SWL7"/>
<dbReference type="InterPro" id="IPR042269">
    <property type="entry name" value="Ser_carbopepase_S28_SKS"/>
</dbReference>
<dbReference type="Pfam" id="PF05577">
    <property type="entry name" value="Peptidase_S28"/>
    <property type="match status" value="2"/>
</dbReference>
<gene>
    <name evidence="7" type="primary">Acey_s0167.g136</name>
    <name evidence="7" type="ORF">Y032_0167g136</name>
</gene>
<name>A0A016SWL7_9BILA</name>
<evidence type="ECO:0000256" key="1">
    <source>
        <dbReference type="ARBA" id="ARBA00011079"/>
    </source>
</evidence>
<evidence type="ECO:0000256" key="2">
    <source>
        <dbReference type="ARBA" id="ARBA00022670"/>
    </source>
</evidence>
<dbReference type="Proteomes" id="UP000024635">
    <property type="component" value="Unassembled WGS sequence"/>
</dbReference>
<dbReference type="SUPFAM" id="SSF53474">
    <property type="entry name" value="alpha/beta-Hydrolases"/>
    <property type="match status" value="3"/>
</dbReference>
<protein>
    <recommendedName>
        <fullName evidence="9">Serine carboxypeptidase S28</fullName>
    </recommendedName>
</protein>
<feature type="region of interest" description="Disordered" evidence="6">
    <location>
        <begin position="1074"/>
        <end position="1103"/>
    </location>
</feature>
<evidence type="ECO:0008006" key="9">
    <source>
        <dbReference type="Google" id="ProtNLM"/>
    </source>
</evidence>
<keyword evidence="4" id="KW-0378">Hydrolase</keyword>
<dbReference type="FunFam" id="1.20.120.980:FF:000003">
    <property type="entry name" value="Serine protease 16"/>
    <property type="match status" value="1"/>
</dbReference>
<comment type="similarity">
    <text evidence="1">Belongs to the peptidase S28 family.</text>
</comment>
<dbReference type="Gene3D" id="3.40.50.1820">
    <property type="entry name" value="alpha/beta hydrolase"/>
    <property type="match status" value="2"/>
</dbReference>
<evidence type="ECO:0000313" key="7">
    <source>
        <dbReference type="EMBL" id="EYB94817.1"/>
    </source>
</evidence>
<proteinExistence type="inferred from homology"/>